<comment type="subcellular location">
    <subcellularLocation>
        <location evidence="1">Nucleus</location>
    </subcellularLocation>
</comment>
<dbReference type="PANTHER" id="PTHR47782">
    <property type="entry name" value="ZN(II)2CYS6 TRANSCRIPTION FACTOR (EUROFUNG)-RELATED"/>
    <property type="match status" value="1"/>
</dbReference>
<keyword evidence="5" id="KW-0238">DNA-binding</keyword>
<dbReference type="GO" id="GO:0008270">
    <property type="term" value="F:zinc ion binding"/>
    <property type="evidence" value="ECO:0007669"/>
    <property type="project" value="InterPro"/>
</dbReference>
<reference evidence="9 10" key="1">
    <citation type="submission" date="2019-07" db="EMBL/GenBank/DDBJ databases">
        <title>The First High-Quality Draft Genome Sequence of the Causal Agent of the Current Panama Disease Epidemic.</title>
        <authorList>
            <person name="Warmington R.J."/>
            <person name="Kay W."/>
            <person name="Jeffries A."/>
            <person name="Bebber D."/>
            <person name="Moore K."/>
            <person name="Studholme D.J."/>
        </authorList>
    </citation>
    <scope>NUCLEOTIDE SEQUENCE [LARGE SCALE GENOMIC DNA]</scope>
    <source>
        <strain evidence="9 10">TR4</strain>
    </source>
</reference>
<dbReference type="GO" id="GO:0006351">
    <property type="term" value="P:DNA-templated transcription"/>
    <property type="evidence" value="ECO:0007669"/>
    <property type="project" value="InterPro"/>
</dbReference>
<organism evidence="9 10">
    <name type="scientific">Fusarium oxysporum f. sp. cubense</name>
    <dbReference type="NCBI Taxonomy" id="61366"/>
    <lineage>
        <taxon>Eukaryota</taxon>
        <taxon>Fungi</taxon>
        <taxon>Dikarya</taxon>
        <taxon>Ascomycota</taxon>
        <taxon>Pezizomycotina</taxon>
        <taxon>Sordariomycetes</taxon>
        <taxon>Hypocreomycetidae</taxon>
        <taxon>Hypocreales</taxon>
        <taxon>Nectriaceae</taxon>
        <taxon>Fusarium</taxon>
        <taxon>Fusarium oxysporum species complex</taxon>
    </lineage>
</organism>
<dbReference type="EMBL" id="VMNF01000007">
    <property type="protein sequence ID" value="TXC05078.1"/>
    <property type="molecule type" value="Genomic_DNA"/>
</dbReference>
<feature type="domain" description="Xylanolytic transcriptional activator regulatory" evidence="8">
    <location>
        <begin position="159"/>
        <end position="230"/>
    </location>
</feature>
<evidence type="ECO:0000313" key="10">
    <source>
        <dbReference type="Proteomes" id="UP000321331"/>
    </source>
</evidence>
<dbReference type="InterPro" id="IPR052202">
    <property type="entry name" value="Yeast_MetPath_Reg"/>
</dbReference>
<dbReference type="GO" id="GO:0005634">
    <property type="term" value="C:nucleus"/>
    <property type="evidence" value="ECO:0007669"/>
    <property type="project" value="UniProtKB-SubCell"/>
</dbReference>
<dbReference type="PANTHER" id="PTHR47782:SF12">
    <property type="entry name" value="ZN(II)2CYS6 TRANSCRIPTION FACTOR (EUROFUNG)"/>
    <property type="match status" value="1"/>
</dbReference>
<evidence type="ECO:0000313" key="9">
    <source>
        <dbReference type="EMBL" id="TXC05078.1"/>
    </source>
</evidence>
<keyword evidence="3" id="KW-0862">Zinc</keyword>
<dbReference type="GO" id="GO:0000981">
    <property type="term" value="F:DNA-binding transcription factor activity, RNA polymerase II-specific"/>
    <property type="evidence" value="ECO:0007669"/>
    <property type="project" value="TreeGrafter"/>
</dbReference>
<evidence type="ECO:0000256" key="2">
    <source>
        <dbReference type="ARBA" id="ARBA00022723"/>
    </source>
</evidence>
<dbReference type="GO" id="GO:0045944">
    <property type="term" value="P:positive regulation of transcription by RNA polymerase II"/>
    <property type="evidence" value="ECO:0007669"/>
    <property type="project" value="TreeGrafter"/>
</dbReference>
<dbReference type="Pfam" id="PF04082">
    <property type="entry name" value="Fungal_trans"/>
    <property type="match status" value="1"/>
</dbReference>
<evidence type="ECO:0000256" key="4">
    <source>
        <dbReference type="ARBA" id="ARBA00023015"/>
    </source>
</evidence>
<proteinExistence type="predicted"/>
<keyword evidence="7" id="KW-0539">Nucleus</keyword>
<evidence type="ECO:0000256" key="7">
    <source>
        <dbReference type="ARBA" id="ARBA00023242"/>
    </source>
</evidence>
<name>A0A5C6T3Z7_FUSOC</name>
<protein>
    <recommendedName>
        <fullName evidence="8">Xylanolytic transcriptional activator regulatory domain-containing protein</fullName>
    </recommendedName>
</protein>
<keyword evidence="4" id="KW-0805">Transcription regulation</keyword>
<gene>
    <name evidence="9" type="ORF">FocTR4_00002135</name>
</gene>
<comment type="caution">
    <text evidence="9">The sequence shown here is derived from an EMBL/GenBank/DDBJ whole genome shotgun (WGS) entry which is preliminary data.</text>
</comment>
<dbReference type="Proteomes" id="UP000321331">
    <property type="component" value="Unassembled WGS sequence"/>
</dbReference>
<keyword evidence="2" id="KW-0479">Metal-binding</keyword>
<dbReference type="SMART" id="SM00906">
    <property type="entry name" value="Fungal_trans"/>
    <property type="match status" value="1"/>
</dbReference>
<evidence type="ECO:0000259" key="8">
    <source>
        <dbReference type="SMART" id="SM00906"/>
    </source>
</evidence>
<dbReference type="InterPro" id="IPR007219">
    <property type="entry name" value="XnlR_reg_dom"/>
</dbReference>
<evidence type="ECO:0000256" key="3">
    <source>
        <dbReference type="ARBA" id="ARBA00022833"/>
    </source>
</evidence>
<dbReference type="GO" id="GO:0043565">
    <property type="term" value="F:sequence-specific DNA binding"/>
    <property type="evidence" value="ECO:0007669"/>
    <property type="project" value="TreeGrafter"/>
</dbReference>
<sequence>MVAVQSSGTEPGMNESEIANLTEIATSDLEASAGIVAPSPDSFLGTSSGYPLTKLLRSALPSVDARQSDRTTTSHQVNATRRSLIGVCANTGQQPEGDRVSGGSDLPSKEVGDKLIEAYHARLHPKHPFLPRRRVRSLQEARFELIPAHKDVRSEGPGVWWMIETTMRYCIDNGLHRQATNLPPSLDERRKRIFWTAYMLERSVARAMGRPHSISDRDIGVALPANIDEELDTDEAILATIAESNRCPLRITALTPAIHIFRLQQIDSKISHTVCRVDKNVSAIKPHKVARLRQALEEWKAGIPETVPENKPHPYLTTDYHMIQYHKTIILLTLPFLPTLTPEPTFHEIVHSAGQVCSLSKRLHDQQTYISFTLLSLHANFVAGLVMVYCFCLDSPIFSPKFSSSVRACSTMLYIISER</sequence>
<dbReference type="CDD" id="cd12148">
    <property type="entry name" value="fungal_TF_MHR"/>
    <property type="match status" value="1"/>
</dbReference>
<evidence type="ECO:0000256" key="6">
    <source>
        <dbReference type="ARBA" id="ARBA00023163"/>
    </source>
</evidence>
<evidence type="ECO:0000256" key="5">
    <source>
        <dbReference type="ARBA" id="ARBA00023125"/>
    </source>
</evidence>
<dbReference type="AlphaFoldDB" id="A0A5C6T3Z7"/>
<accession>A0A5C6T3Z7</accession>
<evidence type="ECO:0000256" key="1">
    <source>
        <dbReference type="ARBA" id="ARBA00004123"/>
    </source>
</evidence>
<keyword evidence="6" id="KW-0804">Transcription</keyword>